<dbReference type="OrthoDB" id="1654884at2759"/>
<dbReference type="InterPro" id="IPR001971">
    <property type="entry name" value="Ribosomal_uS11"/>
</dbReference>
<protein>
    <submittedName>
        <fullName evidence="4">Translational machinery component</fullName>
    </submittedName>
</protein>
<feature type="non-terminal residue" evidence="4">
    <location>
        <position position="132"/>
    </location>
</feature>
<sequence>LHIYTHKHNTHLCLTGPFPPAEERRGPHDRRKAIMLSTGNLGFRKAQRGTFDAAFQLTAFVMNAISERDILPMIDERGLEVRFKGFGKGREAVTKALLGNEGRFLRGKIIRVTDTTTLKFGGTRSPNPRRLG</sequence>
<comment type="similarity">
    <text evidence="1">Belongs to the universal ribosomal protein uS11 family.</text>
</comment>
<dbReference type="AlphaFoldDB" id="A0A9P4I885"/>
<accession>A0A9P4I885</accession>
<comment type="caution">
    <text evidence="4">The sequence shown here is derived from an EMBL/GenBank/DDBJ whole genome shotgun (WGS) entry which is preliminary data.</text>
</comment>
<name>A0A9P4I885_9PEZI</name>
<dbReference type="GO" id="GO:0005840">
    <property type="term" value="C:ribosome"/>
    <property type="evidence" value="ECO:0007669"/>
    <property type="project" value="UniProtKB-KW"/>
</dbReference>
<dbReference type="GO" id="GO:0003735">
    <property type="term" value="F:structural constituent of ribosome"/>
    <property type="evidence" value="ECO:0007669"/>
    <property type="project" value="InterPro"/>
</dbReference>
<dbReference type="InterPro" id="IPR036967">
    <property type="entry name" value="Ribosomal_uS11_sf"/>
</dbReference>
<evidence type="ECO:0000313" key="5">
    <source>
        <dbReference type="Proteomes" id="UP000799772"/>
    </source>
</evidence>
<dbReference type="Proteomes" id="UP000799772">
    <property type="component" value="Unassembled WGS sequence"/>
</dbReference>
<feature type="non-terminal residue" evidence="4">
    <location>
        <position position="1"/>
    </location>
</feature>
<keyword evidence="2" id="KW-0689">Ribosomal protein</keyword>
<evidence type="ECO:0000256" key="1">
    <source>
        <dbReference type="ARBA" id="ARBA00006194"/>
    </source>
</evidence>
<dbReference type="GO" id="GO:0006412">
    <property type="term" value="P:translation"/>
    <property type="evidence" value="ECO:0007669"/>
    <property type="project" value="InterPro"/>
</dbReference>
<dbReference type="EMBL" id="ML978133">
    <property type="protein sequence ID" value="KAF2094688.1"/>
    <property type="molecule type" value="Genomic_DNA"/>
</dbReference>
<keyword evidence="3" id="KW-0687">Ribonucleoprotein</keyword>
<dbReference type="GO" id="GO:1990904">
    <property type="term" value="C:ribonucleoprotein complex"/>
    <property type="evidence" value="ECO:0007669"/>
    <property type="project" value="UniProtKB-KW"/>
</dbReference>
<reference evidence="4" key="1">
    <citation type="journal article" date="2020" name="Stud. Mycol.">
        <title>101 Dothideomycetes genomes: a test case for predicting lifestyles and emergence of pathogens.</title>
        <authorList>
            <person name="Haridas S."/>
            <person name="Albert R."/>
            <person name="Binder M."/>
            <person name="Bloem J."/>
            <person name="Labutti K."/>
            <person name="Salamov A."/>
            <person name="Andreopoulos B."/>
            <person name="Baker S."/>
            <person name="Barry K."/>
            <person name="Bills G."/>
            <person name="Bluhm B."/>
            <person name="Cannon C."/>
            <person name="Castanera R."/>
            <person name="Culley D."/>
            <person name="Daum C."/>
            <person name="Ezra D."/>
            <person name="Gonzalez J."/>
            <person name="Henrissat B."/>
            <person name="Kuo A."/>
            <person name="Liang C."/>
            <person name="Lipzen A."/>
            <person name="Lutzoni F."/>
            <person name="Magnuson J."/>
            <person name="Mondo S."/>
            <person name="Nolan M."/>
            <person name="Ohm R."/>
            <person name="Pangilinan J."/>
            <person name="Park H.-J."/>
            <person name="Ramirez L."/>
            <person name="Alfaro M."/>
            <person name="Sun H."/>
            <person name="Tritt A."/>
            <person name="Yoshinaga Y."/>
            <person name="Zwiers L.-H."/>
            <person name="Turgeon B."/>
            <person name="Goodwin S."/>
            <person name="Spatafora J."/>
            <person name="Crous P."/>
            <person name="Grigoriev I."/>
        </authorList>
    </citation>
    <scope>NUCLEOTIDE SEQUENCE</scope>
    <source>
        <strain evidence="4">CBS 133067</strain>
    </source>
</reference>
<proteinExistence type="inferred from homology"/>
<gene>
    <name evidence="4" type="ORF">NA57DRAFT_25916</name>
</gene>
<dbReference type="PIRSF" id="PIRSF002131">
    <property type="entry name" value="Ribosomal_S11"/>
    <property type="match status" value="1"/>
</dbReference>
<dbReference type="Gene3D" id="3.30.420.80">
    <property type="entry name" value="Ribosomal protein S11"/>
    <property type="match status" value="1"/>
</dbReference>
<evidence type="ECO:0000256" key="3">
    <source>
        <dbReference type="ARBA" id="ARBA00023274"/>
    </source>
</evidence>
<evidence type="ECO:0000313" key="4">
    <source>
        <dbReference type="EMBL" id="KAF2094688.1"/>
    </source>
</evidence>
<organism evidence="4 5">
    <name type="scientific">Rhizodiscina lignyota</name>
    <dbReference type="NCBI Taxonomy" id="1504668"/>
    <lineage>
        <taxon>Eukaryota</taxon>
        <taxon>Fungi</taxon>
        <taxon>Dikarya</taxon>
        <taxon>Ascomycota</taxon>
        <taxon>Pezizomycotina</taxon>
        <taxon>Dothideomycetes</taxon>
        <taxon>Pleosporomycetidae</taxon>
        <taxon>Aulographales</taxon>
        <taxon>Rhizodiscinaceae</taxon>
        <taxon>Rhizodiscina</taxon>
    </lineage>
</organism>
<evidence type="ECO:0000256" key="2">
    <source>
        <dbReference type="ARBA" id="ARBA00022980"/>
    </source>
</evidence>
<dbReference type="SUPFAM" id="SSF53137">
    <property type="entry name" value="Translational machinery components"/>
    <property type="match status" value="1"/>
</dbReference>
<keyword evidence="5" id="KW-1185">Reference proteome</keyword>